<evidence type="ECO:0000256" key="9">
    <source>
        <dbReference type="ARBA" id="ARBA00023014"/>
    </source>
</evidence>
<evidence type="ECO:0000256" key="2">
    <source>
        <dbReference type="ARBA" id="ARBA00001966"/>
    </source>
</evidence>
<keyword evidence="7" id="KW-0560">Oxidoreductase</keyword>
<keyword evidence="6" id="KW-0479">Metal-binding</keyword>
<evidence type="ECO:0000259" key="11">
    <source>
        <dbReference type="Pfam" id="PF07992"/>
    </source>
</evidence>
<proteinExistence type="inferred from homology"/>
<evidence type="ECO:0000313" key="13">
    <source>
        <dbReference type="Proteomes" id="UP000249185"/>
    </source>
</evidence>
<comment type="cofactor">
    <cofactor evidence="2">
        <name>[4Fe-4S] cluster</name>
        <dbReference type="ChEBI" id="CHEBI:49883"/>
    </cofactor>
</comment>
<evidence type="ECO:0000259" key="10">
    <source>
        <dbReference type="Pfam" id="PF00724"/>
    </source>
</evidence>
<keyword evidence="9" id="KW-0411">Iron-sulfur</keyword>
<gene>
    <name evidence="12" type="ORF">DI556_20220</name>
</gene>
<dbReference type="AlphaFoldDB" id="A0A2W5PP24"/>
<accession>A0A2W5PP24</accession>
<evidence type="ECO:0000256" key="5">
    <source>
        <dbReference type="ARBA" id="ARBA00022643"/>
    </source>
</evidence>
<dbReference type="Gene3D" id="3.50.50.60">
    <property type="entry name" value="FAD/NAD(P)-binding domain"/>
    <property type="match status" value="1"/>
</dbReference>
<dbReference type="Gene3D" id="3.40.50.720">
    <property type="entry name" value="NAD(P)-binding Rossmann-like Domain"/>
    <property type="match status" value="1"/>
</dbReference>
<name>A0A2W5PP24_RHOSU</name>
<dbReference type="InterPro" id="IPR013785">
    <property type="entry name" value="Aldolase_TIM"/>
</dbReference>
<evidence type="ECO:0000256" key="6">
    <source>
        <dbReference type="ARBA" id="ARBA00022723"/>
    </source>
</evidence>
<keyword evidence="5" id="KW-0288">FMN</keyword>
<dbReference type="GO" id="GO:0010181">
    <property type="term" value="F:FMN binding"/>
    <property type="evidence" value="ECO:0007669"/>
    <property type="project" value="InterPro"/>
</dbReference>
<evidence type="ECO:0000256" key="7">
    <source>
        <dbReference type="ARBA" id="ARBA00023002"/>
    </source>
</evidence>
<dbReference type="PRINTS" id="PR00411">
    <property type="entry name" value="PNDRDTASEI"/>
</dbReference>
<keyword evidence="8" id="KW-0408">Iron</keyword>
<reference evidence="12 13" key="1">
    <citation type="submission" date="2017-08" db="EMBL/GenBank/DDBJ databases">
        <title>Infants hospitalized years apart are colonized by the same room-sourced microbial strains.</title>
        <authorList>
            <person name="Brooks B."/>
            <person name="Olm M.R."/>
            <person name="Firek B.A."/>
            <person name="Baker R."/>
            <person name="Thomas B.C."/>
            <person name="Morowitz M.J."/>
            <person name="Banfield J.F."/>
        </authorList>
    </citation>
    <scope>NUCLEOTIDE SEQUENCE [LARGE SCALE GENOMIC DNA]</scope>
    <source>
        <strain evidence="12">S2_005_002_R2_34</strain>
    </source>
</reference>
<dbReference type="GO" id="GO:0046872">
    <property type="term" value="F:metal ion binding"/>
    <property type="evidence" value="ECO:0007669"/>
    <property type="project" value="UniProtKB-KW"/>
</dbReference>
<dbReference type="Pfam" id="PF00724">
    <property type="entry name" value="Oxidored_FMN"/>
    <property type="match status" value="1"/>
</dbReference>
<evidence type="ECO:0000256" key="3">
    <source>
        <dbReference type="ARBA" id="ARBA00011048"/>
    </source>
</evidence>
<keyword evidence="4" id="KW-0285">Flavoprotein</keyword>
<feature type="domain" description="NADH:flavin oxidoreductase/NADH oxidase N-terminal" evidence="10">
    <location>
        <begin position="1"/>
        <end position="343"/>
    </location>
</feature>
<dbReference type="InterPro" id="IPR001155">
    <property type="entry name" value="OxRdtase_FMN_N"/>
</dbReference>
<dbReference type="InterPro" id="IPR023753">
    <property type="entry name" value="FAD/NAD-binding_dom"/>
</dbReference>
<dbReference type="PANTHER" id="PTHR42917:SF2">
    <property type="entry name" value="2,4-DIENOYL-COA REDUCTASE [(2E)-ENOYL-COA-PRODUCING]"/>
    <property type="match status" value="1"/>
</dbReference>
<dbReference type="CDD" id="cd02803">
    <property type="entry name" value="OYE_like_FMN_family"/>
    <property type="match status" value="1"/>
</dbReference>
<dbReference type="PRINTS" id="PR00368">
    <property type="entry name" value="FADPNR"/>
</dbReference>
<dbReference type="Gene3D" id="3.20.20.70">
    <property type="entry name" value="Aldolase class I"/>
    <property type="match status" value="1"/>
</dbReference>
<dbReference type="PANTHER" id="PTHR42917">
    <property type="entry name" value="2,4-DIENOYL-COA REDUCTASE"/>
    <property type="match status" value="1"/>
</dbReference>
<sequence>MELANRMVVAAMGVSLAEEDGTAGDRYIAYHAAQARGGSGLIITGVTGVAWPCGVVQPNQLGISEDRFLPGLRRMTEAVHGHGARIAAQLHHGGLVAAYAARWGQPLWAPSMPGPFEGDFFDHFLPDEIAAFAGGAMPEVRVLDEEDIRTAVRQFADGAVRAREAGFDACEIHGGHGYLLSSFLSPSTNKRTDAYGGSLENRARLMIETLRAVRAAVGADFPVWVKLDSREIGKKVGTTLEDARRVARMLEENGADAIAVTAYHDMGQAKLHSGSNIPHLPESNLPAAKEIKRAVGIPVIASGRVELDRAEAHLAAGGFDFLAMGRKILADPDLPNKLAAGQAAEIRPCVYCYTCVSTAYLRDHVRCAVNPATGYEYLQPRAEAPRGRRYVVVGGGPGGMEAARRLDALGNEVILIERGARLGGTLRFAALPYPPNERLLDWLEARVAASGVKVLLRTEATPELLRGLQPDEVIVATGARRDLPDIPGAELGHVLSGDDLRGLMLGEVSGPLRAKTGLATRMAARIGAATGLTSDPGFVRRATHWWMPLGKRVAIIGGELVGLELAEFLNERGREVTVIEESANFGRGLSVVRRMRLTPELREHGVALVAGAREIGIGREAVSFTQPDGARREVRADSVIVAMGACGDATLAQALRAAGFSVREVGDCTGVAYIEGAIRGAARAVLGGEAAPLPWEATPMPVQVAG</sequence>
<evidence type="ECO:0000313" key="12">
    <source>
        <dbReference type="EMBL" id="PZQ46457.1"/>
    </source>
</evidence>
<comment type="cofactor">
    <cofactor evidence="1">
        <name>FMN</name>
        <dbReference type="ChEBI" id="CHEBI:58210"/>
    </cofactor>
</comment>
<dbReference type="GO" id="GO:0016491">
    <property type="term" value="F:oxidoreductase activity"/>
    <property type="evidence" value="ECO:0007669"/>
    <property type="project" value="UniProtKB-KW"/>
</dbReference>
<dbReference type="SUPFAM" id="SSF51395">
    <property type="entry name" value="FMN-linked oxidoreductases"/>
    <property type="match status" value="1"/>
</dbReference>
<dbReference type="GO" id="GO:0051536">
    <property type="term" value="F:iron-sulfur cluster binding"/>
    <property type="evidence" value="ECO:0007669"/>
    <property type="project" value="UniProtKB-KW"/>
</dbReference>
<dbReference type="InterPro" id="IPR051793">
    <property type="entry name" value="NADH:flavin_oxidoreductase"/>
</dbReference>
<evidence type="ECO:0000256" key="8">
    <source>
        <dbReference type="ARBA" id="ARBA00023004"/>
    </source>
</evidence>
<comment type="similarity">
    <text evidence="3">In the N-terminal section; belongs to the NADH:flavin oxidoreductase/NADH oxidase family.</text>
</comment>
<dbReference type="Pfam" id="PF07992">
    <property type="entry name" value="Pyr_redox_2"/>
    <property type="match status" value="1"/>
</dbReference>
<feature type="domain" description="FAD/NAD(P)-binding" evidence="11">
    <location>
        <begin position="389"/>
        <end position="661"/>
    </location>
</feature>
<dbReference type="Proteomes" id="UP000249185">
    <property type="component" value="Unassembled WGS sequence"/>
</dbReference>
<comment type="caution">
    <text evidence="12">The sequence shown here is derived from an EMBL/GenBank/DDBJ whole genome shotgun (WGS) entry which is preliminary data.</text>
</comment>
<evidence type="ECO:0000256" key="1">
    <source>
        <dbReference type="ARBA" id="ARBA00001917"/>
    </source>
</evidence>
<evidence type="ECO:0000256" key="4">
    <source>
        <dbReference type="ARBA" id="ARBA00022630"/>
    </source>
</evidence>
<organism evidence="12 13">
    <name type="scientific">Rhodovulum sulfidophilum</name>
    <name type="common">Rhodobacter sulfidophilus</name>
    <dbReference type="NCBI Taxonomy" id="35806"/>
    <lineage>
        <taxon>Bacteria</taxon>
        <taxon>Pseudomonadati</taxon>
        <taxon>Pseudomonadota</taxon>
        <taxon>Alphaproteobacteria</taxon>
        <taxon>Rhodobacterales</taxon>
        <taxon>Paracoccaceae</taxon>
        <taxon>Rhodovulum</taxon>
    </lineage>
</organism>
<protein>
    <submittedName>
        <fullName evidence="12">NADH:flavin oxidoreductase</fullName>
    </submittedName>
</protein>
<dbReference type="SUPFAM" id="SSF51905">
    <property type="entry name" value="FAD/NAD(P)-binding domain"/>
    <property type="match status" value="1"/>
</dbReference>
<dbReference type="InterPro" id="IPR036188">
    <property type="entry name" value="FAD/NAD-bd_sf"/>
</dbReference>
<dbReference type="EMBL" id="QFPW01000025">
    <property type="protein sequence ID" value="PZQ46457.1"/>
    <property type="molecule type" value="Genomic_DNA"/>
</dbReference>